<name>A0ACB9HQ00_9ASTR</name>
<accession>A0ACB9HQ00</accession>
<dbReference type="Proteomes" id="UP001056120">
    <property type="component" value="Linkage Group LG11"/>
</dbReference>
<evidence type="ECO:0000313" key="2">
    <source>
        <dbReference type="Proteomes" id="UP001056120"/>
    </source>
</evidence>
<keyword evidence="2" id="KW-1185">Reference proteome</keyword>
<reference evidence="2" key="1">
    <citation type="journal article" date="2022" name="Mol. Ecol. Resour.">
        <title>The genomes of chicory, endive, great burdock and yacon provide insights into Asteraceae palaeo-polyploidization history and plant inulin production.</title>
        <authorList>
            <person name="Fan W."/>
            <person name="Wang S."/>
            <person name="Wang H."/>
            <person name="Wang A."/>
            <person name="Jiang F."/>
            <person name="Liu H."/>
            <person name="Zhao H."/>
            <person name="Xu D."/>
            <person name="Zhang Y."/>
        </authorList>
    </citation>
    <scope>NUCLEOTIDE SEQUENCE [LARGE SCALE GENOMIC DNA]</scope>
    <source>
        <strain evidence="2">cv. Yunnan</strain>
    </source>
</reference>
<proteinExistence type="predicted"/>
<dbReference type="EMBL" id="CM042028">
    <property type="protein sequence ID" value="KAI3798038.1"/>
    <property type="molecule type" value="Genomic_DNA"/>
</dbReference>
<gene>
    <name evidence="1" type="ORF">L1987_33304</name>
</gene>
<organism evidence="1 2">
    <name type="scientific">Smallanthus sonchifolius</name>
    <dbReference type="NCBI Taxonomy" id="185202"/>
    <lineage>
        <taxon>Eukaryota</taxon>
        <taxon>Viridiplantae</taxon>
        <taxon>Streptophyta</taxon>
        <taxon>Embryophyta</taxon>
        <taxon>Tracheophyta</taxon>
        <taxon>Spermatophyta</taxon>
        <taxon>Magnoliopsida</taxon>
        <taxon>eudicotyledons</taxon>
        <taxon>Gunneridae</taxon>
        <taxon>Pentapetalae</taxon>
        <taxon>asterids</taxon>
        <taxon>campanulids</taxon>
        <taxon>Asterales</taxon>
        <taxon>Asteraceae</taxon>
        <taxon>Asteroideae</taxon>
        <taxon>Heliantheae alliance</taxon>
        <taxon>Millerieae</taxon>
        <taxon>Smallanthus</taxon>
    </lineage>
</organism>
<evidence type="ECO:0000313" key="1">
    <source>
        <dbReference type="EMBL" id="KAI3798038.1"/>
    </source>
</evidence>
<sequence length="135" mass="15918">MVRPTTYRRPEPQGSGQHWYRAEDLNIDRRPVNFGGKDMAQKLKRYRCYVRRTKGHAYWNYTTCKTNEGFKQSSMKGKEKEEVKNDAEKKTVVTNKPQLHNQMDTNWIETDYMVQDTDLGDWISYGTLAISFPNT</sequence>
<protein>
    <submittedName>
        <fullName evidence="1">Uncharacterized protein</fullName>
    </submittedName>
</protein>
<comment type="caution">
    <text evidence="1">The sequence shown here is derived from an EMBL/GenBank/DDBJ whole genome shotgun (WGS) entry which is preliminary data.</text>
</comment>
<reference evidence="1 2" key="2">
    <citation type="journal article" date="2022" name="Mol. Ecol. Resour.">
        <title>The genomes of chicory, endive, great burdock and yacon provide insights into Asteraceae paleo-polyploidization history and plant inulin production.</title>
        <authorList>
            <person name="Fan W."/>
            <person name="Wang S."/>
            <person name="Wang H."/>
            <person name="Wang A."/>
            <person name="Jiang F."/>
            <person name="Liu H."/>
            <person name="Zhao H."/>
            <person name="Xu D."/>
            <person name="Zhang Y."/>
        </authorList>
    </citation>
    <scope>NUCLEOTIDE SEQUENCE [LARGE SCALE GENOMIC DNA]</scope>
    <source>
        <strain evidence="2">cv. Yunnan</strain>
        <tissue evidence="1">Leaves</tissue>
    </source>
</reference>